<evidence type="ECO:0000313" key="2">
    <source>
        <dbReference type="Proteomes" id="UP001519460"/>
    </source>
</evidence>
<proteinExistence type="predicted"/>
<keyword evidence="2" id="KW-1185">Reference proteome</keyword>
<comment type="caution">
    <text evidence="1">The sequence shown here is derived from an EMBL/GenBank/DDBJ whole genome shotgun (WGS) entry which is preliminary data.</text>
</comment>
<sequence>MLLCFLNTKCTTEHQTSQQARQRPATDKYFFRVLYGFKQSHIKAGASNTTVSAPCTPGEEGPHYCPGQPNVPAIPSPTGGCVDWLPGTTNTYDLKPHHIDLLTCVLYLLCMSIGHAAKHAATLFTFPRCPVRVFPLQPKLIAIQHQTATATCCRQKQHVMNFPSCAQNCKITVRQRSIDDELPQKRKKKQNR</sequence>
<dbReference type="AlphaFoldDB" id="A0ABD0K1I7"/>
<protein>
    <submittedName>
        <fullName evidence="1">Uncharacterized protein</fullName>
    </submittedName>
</protein>
<gene>
    <name evidence="1" type="ORF">BaRGS_00027497</name>
</gene>
<evidence type="ECO:0000313" key="1">
    <source>
        <dbReference type="EMBL" id="KAK7481237.1"/>
    </source>
</evidence>
<dbReference type="Proteomes" id="UP001519460">
    <property type="component" value="Unassembled WGS sequence"/>
</dbReference>
<dbReference type="EMBL" id="JACVVK020000265">
    <property type="protein sequence ID" value="KAK7481237.1"/>
    <property type="molecule type" value="Genomic_DNA"/>
</dbReference>
<accession>A0ABD0K1I7</accession>
<organism evidence="1 2">
    <name type="scientific">Batillaria attramentaria</name>
    <dbReference type="NCBI Taxonomy" id="370345"/>
    <lineage>
        <taxon>Eukaryota</taxon>
        <taxon>Metazoa</taxon>
        <taxon>Spiralia</taxon>
        <taxon>Lophotrochozoa</taxon>
        <taxon>Mollusca</taxon>
        <taxon>Gastropoda</taxon>
        <taxon>Caenogastropoda</taxon>
        <taxon>Sorbeoconcha</taxon>
        <taxon>Cerithioidea</taxon>
        <taxon>Batillariidae</taxon>
        <taxon>Batillaria</taxon>
    </lineage>
</organism>
<name>A0ABD0K1I7_9CAEN</name>
<reference evidence="1 2" key="1">
    <citation type="journal article" date="2023" name="Sci. Data">
        <title>Genome assembly of the Korean intertidal mud-creeper Batillaria attramentaria.</title>
        <authorList>
            <person name="Patra A.K."/>
            <person name="Ho P.T."/>
            <person name="Jun S."/>
            <person name="Lee S.J."/>
            <person name="Kim Y."/>
            <person name="Won Y.J."/>
        </authorList>
    </citation>
    <scope>NUCLEOTIDE SEQUENCE [LARGE SCALE GENOMIC DNA]</scope>
    <source>
        <strain evidence="1">Wonlab-2016</strain>
    </source>
</reference>